<reference evidence="4 5" key="1">
    <citation type="journal article" date="2021" name="Sci. Rep.">
        <title>The genome of the diatom Chaetoceros tenuissimus carries an ancient integrated fragment of an extant virus.</title>
        <authorList>
            <person name="Hongo Y."/>
            <person name="Kimura K."/>
            <person name="Takaki Y."/>
            <person name="Yoshida Y."/>
            <person name="Baba S."/>
            <person name="Kobayashi G."/>
            <person name="Nagasaki K."/>
            <person name="Hano T."/>
            <person name="Tomaru Y."/>
        </authorList>
    </citation>
    <scope>NUCLEOTIDE SEQUENCE [LARGE SCALE GENOMIC DNA]</scope>
    <source>
        <strain evidence="4 5">NIES-3715</strain>
    </source>
</reference>
<feature type="region of interest" description="Disordered" evidence="1">
    <location>
        <begin position="119"/>
        <end position="173"/>
    </location>
</feature>
<dbReference type="InterPro" id="IPR014722">
    <property type="entry name" value="Rib_uL2_dom2"/>
</dbReference>
<dbReference type="Pfam" id="PF00226">
    <property type="entry name" value="DnaJ"/>
    <property type="match status" value="1"/>
</dbReference>
<feature type="compositionally biased region" description="Polar residues" evidence="1">
    <location>
        <begin position="264"/>
        <end position="281"/>
    </location>
</feature>
<gene>
    <name evidence="4" type="ORF">CTEN210_07941</name>
</gene>
<feature type="compositionally biased region" description="Polar residues" evidence="1">
    <location>
        <begin position="154"/>
        <end position="172"/>
    </location>
</feature>
<feature type="signal peptide" evidence="2">
    <location>
        <begin position="1"/>
        <end position="22"/>
    </location>
</feature>
<dbReference type="PROSITE" id="PS01108">
    <property type="entry name" value="RIBOSOMAL_L24"/>
    <property type="match status" value="1"/>
</dbReference>
<name>A0AAD3CV36_9STRA</name>
<dbReference type="InterPro" id="IPR036869">
    <property type="entry name" value="J_dom_sf"/>
</dbReference>
<evidence type="ECO:0000259" key="3">
    <source>
        <dbReference type="PROSITE" id="PS50076"/>
    </source>
</evidence>
<dbReference type="SMART" id="SM00271">
    <property type="entry name" value="DnaJ"/>
    <property type="match status" value="1"/>
</dbReference>
<dbReference type="CDD" id="cd06257">
    <property type="entry name" value="DnaJ"/>
    <property type="match status" value="1"/>
</dbReference>
<dbReference type="InterPro" id="IPR001623">
    <property type="entry name" value="DnaJ_domain"/>
</dbReference>
<feature type="domain" description="J" evidence="3">
    <location>
        <begin position="50"/>
        <end position="132"/>
    </location>
</feature>
<dbReference type="GO" id="GO:0006412">
    <property type="term" value="P:translation"/>
    <property type="evidence" value="ECO:0007669"/>
    <property type="project" value="InterPro"/>
</dbReference>
<keyword evidence="2" id="KW-0732">Signal</keyword>
<dbReference type="Gene3D" id="1.10.287.110">
    <property type="entry name" value="DnaJ domain"/>
    <property type="match status" value="1"/>
</dbReference>
<accession>A0AAD3CV36</accession>
<evidence type="ECO:0000313" key="4">
    <source>
        <dbReference type="EMBL" id="GFH51465.1"/>
    </source>
</evidence>
<proteinExistence type="predicted"/>
<feature type="compositionally biased region" description="Polar residues" evidence="1">
    <location>
        <begin position="193"/>
        <end position="206"/>
    </location>
</feature>
<dbReference type="AlphaFoldDB" id="A0AAD3CV36"/>
<protein>
    <recommendedName>
        <fullName evidence="3">J domain-containing protein</fullName>
    </recommendedName>
</protein>
<dbReference type="SMART" id="SM00739">
    <property type="entry name" value="KOW"/>
    <property type="match status" value="1"/>
</dbReference>
<evidence type="ECO:0000313" key="5">
    <source>
        <dbReference type="Proteomes" id="UP001054902"/>
    </source>
</evidence>
<comment type="caution">
    <text evidence="4">The sequence shown here is derived from an EMBL/GenBank/DDBJ whole genome shotgun (WGS) entry which is preliminary data.</text>
</comment>
<dbReference type="GO" id="GO:0005840">
    <property type="term" value="C:ribosome"/>
    <property type="evidence" value="ECO:0007669"/>
    <property type="project" value="InterPro"/>
</dbReference>
<evidence type="ECO:0000256" key="2">
    <source>
        <dbReference type="SAM" id="SignalP"/>
    </source>
</evidence>
<feature type="compositionally biased region" description="Polar residues" evidence="1">
    <location>
        <begin position="128"/>
        <end position="146"/>
    </location>
</feature>
<organism evidence="4 5">
    <name type="scientific">Chaetoceros tenuissimus</name>
    <dbReference type="NCBI Taxonomy" id="426638"/>
    <lineage>
        <taxon>Eukaryota</taxon>
        <taxon>Sar</taxon>
        <taxon>Stramenopiles</taxon>
        <taxon>Ochrophyta</taxon>
        <taxon>Bacillariophyta</taxon>
        <taxon>Coscinodiscophyceae</taxon>
        <taxon>Chaetocerotophycidae</taxon>
        <taxon>Chaetocerotales</taxon>
        <taxon>Chaetocerotaceae</taxon>
        <taxon>Chaetoceros</taxon>
    </lineage>
</organism>
<dbReference type="EMBL" id="BLLK01000045">
    <property type="protein sequence ID" value="GFH51465.1"/>
    <property type="molecule type" value="Genomic_DNA"/>
</dbReference>
<feature type="region of interest" description="Disordered" evidence="1">
    <location>
        <begin position="186"/>
        <end position="206"/>
    </location>
</feature>
<dbReference type="PROSITE" id="PS50076">
    <property type="entry name" value="DNAJ_2"/>
    <property type="match status" value="1"/>
</dbReference>
<feature type="region of interest" description="Disordered" evidence="1">
    <location>
        <begin position="260"/>
        <end position="291"/>
    </location>
</feature>
<dbReference type="InterPro" id="IPR005824">
    <property type="entry name" value="KOW"/>
</dbReference>
<dbReference type="SUPFAM" id="SSF46565">
    <property type="entry name" value="Chaperone J-domain"/>
    <property type="match status" value="1"/>
</dbReference>
<keyword evidence="5" id="KW-1185">Reference proteome</keyword>
<dbReference type="Gene3D" id="2.30.30.30">
    <property type="match status" value="1"/>
</dbReference>
<dbReference type="InterPro" id="IPR005825">
    <property type="entry name" value="Ribosomal_uL24_CS"/>
</dbReference>
<evidence type="ECO:0000256" key="1">
    <source>
        <dbReference type="SAM" id="MobiDB-lite"/>
    </source>
</evidence>
<dbReference type="GO" id="GO:0003735">
    <property type="term" value="F:structural constituent of ribosome"/>
    <property type="evidence" value="ECO:0007669"/>
    <property type="project" value="InterPro"/>
</dbReference>
<sequence>MKISFPLALHIFFSSSSVQVNAFVNHHLKASTRYSSTNLSYLSGYGGEDDACIVLNLEPETLDMFKIKNAYRKMAKKFHPDLISDASEDEKLRANEQFAKINAAYGYLTENAEKLLEKKKQREQQAAYNQQFGHHNGNSIGQYTQSLRKEEFPTNANNDGKYKATTNPSKRQYVQMDSCEVSQQLRTPKAQEYPNTSFPTRTPNVGTSAAKRQYVNIGSSEVTQNLRNKEQQPVTARPATYSKADQAYKRRQYVKMDTCEVPQQLRTTKEANNNSVPSNSTPHKRSGTRPYKVGSMEVSQTLRTEPVQTPTTGTTVDQVKVAKRMESNGEFTQGDEVVIIEGEYAGISGVIDAVYPGMVKIDIDTDMSTFIETEYIKHNREDEEEEDAGFTSTPSFLTTRTTTVTETVASTAFDASKNKEE</sequence>
<dbReference type="Proteomes" id="UP001054902">
    <property type="component" value="Unassembled WGS sequence"/>
</dbReference>
<feature type="chain" id="PRO_5042032238" description="J domain-containing protein" evidence="2">
    <location>
        <begin position="23"/>
        <end position="421"/>
    </location>
</feature>